<reference evidence="1 2" key="1">
    <citation type="journal article" date="2014" name="Int. J. Syst. Evol. Microbiol.">
        <title>Complete genome sequence of Corynebacterium casei LMG S-19264T (=DSM 44701T), isolated from a smear-ripened cheese.</title>
        <authorList>
            <consortium name="US DOE Joint Genome Institute (JGI-PGF)"/>
            <person name="Walter F."/>
            <person name="Albersmeier A."/>
            <person name="Kalinowski J."/>
            <person name="Ruckert C."/>
        </authorList>
    </citation>
    <scope>NUCLEOTIDE SEQUENCE [LARGE SCALE GENOMIC DNA]</scope>
    <source>
        <strain evidence="1 2">CGMCC 1.15358</strain>
    </source>
</reference>
<dbReference type="OrthoDB" id="7059994at2"/>
<evidence type="ECO:0000313" key="1">
    <source>
        <dbReference type="EMBL" id="GGD30023.1"/>
    </source>
</evidence>
<accession>A0A916Y487</accession>
<comment type="caution">
    <text evidence="1">The sequence shown here is derived from an EMBL/GenBank/DDBJ whole genome shotgun (WGS) entry which is preliminary data.</text>
</comment>
<sequence>MDWGRLQYLESEALLTAMEVLAFDHHIPSLPVHDSLIFPESHGEIGKETIKASFKSIVGVEPVVM</sequence>
<dbReference type="RefSeq" id="WP_066766033.1">
    <property type="nucleotide sequence ID" value="NZ_BMIO01000001.1"/>
</dbReference>
<dbReference type="AlphaFoldDB" id="A0A916Y487"/>
<dbReference type="EMBL" id="BMIO01000001">
    <property type="protein sequence ID" value="GGD30023.1"/>
    <property type="molecule type" value="Genomic_DNA"/>
</dbReference>
<proteinExistence type="predicted"/>
<name>A0A916Y487_9SPHN</name>
<evidence type="ECO:0000313" key="2">
    <source>
        <dbReference type="Proteomes" id="UP000598997"/>
    </source>
</evidence>
<protein>
    <submittedName>
        <fullName evidence="1">Uncharacterized protein</fullName>
    </submittedName>
</protein>
<gene>
    <name evidence="1" type="ORF">GCM10010989_00100</name>
</gene>
<dbReference type="Proteomes" id="UP000598997">
    <property type="component" value="Unassembled WGS sequence"/>
</dbReference>
<organism evidence="1 2">
    <name type="scientific">Croceicoccus pelagius</name>
    <dbReference type="NCBI Taxonomy" id="1703341"/>
    <lineage>
        <taxon>Bacteria</taxon>
        <taxon>Pseudomonadati</taxon>
        <taxon>Pseudomonadota</taxon>
        <taxon>Alphaproteobacteria</taxon>
        <taxon>Sphingomonadales</taxon>
        <taxon>Erythrobacteraceae</taxon>
        <taxon>Croceicoccus</taxon>
    </lineage>
</organism>
<keyword evidence="2" id="KW-1185">Reference proteome</keyword>